<dbReference type="OrthoDB" id="41532at2759"/>
<feature type="compositionally biased region" description="Basic residues" evidence="3">
    <location>
        <begin position="365"/>
        <end position="376"/>
    </location>
</feature>
<dbReference type="PROSITE" id="PS51186">
    <property type="entry name" value="GNAT"/>
    <property type="match status" value="1"/>
</dbReference>
<keyword evidence="1" id="KW-0808">Transferase</keyword>
<feature type="compositionally biased region" description="Gly residues" evidence="3">
    <location>
        <begin position="353"/>
        <end position="364"/>
    </location>
</feature>
<proteinExistence type="predicted"/>
<feature type="domain" description="N-acetyltransferase" evidence="4">
    <location>
        <begin position="219"/>
        <end position="308"/>
    </location>
</feature>
<name>A0A2K3DPQ4_CHLRE</name>
<evidence type="ECO:0000256" key="3">
    <source>
        <dbReference type="SAM" id="MobiDB-lite"/>
    </source>
</evidence>
<dbReference type="RefSeq" id="XP_042923990.1">
    <property type="nucleotide sequence ID" value="XM_043063284.1"/>
</dbReference>
<dbReference type="KEGG" id="cre:CHLRE_06g282250v5"/>
<dbReference type="Proteomes" id="UP000006906">
    <property type="component" value="Chromosome 6"/>
</dbReference>
<dbReference type="InterPro" id="IPR016181">
    <property type="entry name" value="Acyl_CoA_acyltransferase"/>
</dbReference>
<feature type="compositionally biased region" description="Low complexity" evidence="3">
    <location>
        <begin position="146"/>
        <end position="186"/>
    </location>
</feature>
<sequence>MELSLEEALALLPKDIRELVASLPAEEREKVLQQLLVESEIEYRPLEEHDLGTIKERTTGSFEYGFKEVDVDITWAELSRPNYVSLGAFAEQEGRQVPVAFVVAELVTAPPAAEAVAAAATAAAAEVAAPAAEGAAADGAAEVTGSARDALQASTSEPGAGTTSTTTSTSNSPKSSKGAKVGGSSSSKKRGGSSKGSSSRRLAPLRVGEAELAAAMVAAGCSGAGDVAVAVWYLGVSYEYRRQGLGSRLLDLVKEVGEAARAKALWLHVADYNDNAAAFYAAYGMTSHPAVYKQGERGRHLLMSCPLGGTGAQGEGEEGREGGEQGEEEEEVEVGVGAGGGGGGARRKSSRGFSGGGGGGGGGGGKKKGKGGKRRALPSGEEEGEEGGVRGVGHAAGRWGLLCGGQAMAGAAAGTSRPWLAGRLQGGLGGGRQACVVPRAVAWCGRGWRGAGALGRRWVGGGSGLGGAQGGGRLLRVL</sequence>
<evidence type="ECO:0000256" key="1">
    <source>
        <dbReference type="ARBA" id="ARBA00022679"/>
    </source>
</evidence>
<dbReference type="ExpressionAtlas" id="A0A2K3DPQ4">
    <property type="expression patterns" value="baseline"/>
</dbReference>
<keyword evidence="2" id="KW-0012">Acyltransferase</keyword>
<dbReference type="InParanoid" id="A0A2K3DPQ4"/>
<dbReference type="Pfam" id="PF00583">
    <property type="entry name" value="Acetyltransf_1"/>
    <property type="match status" value="1"/>
</dbReference>
<dbReference type="PANTHER" id="PTHR43420">
    <property type="entry name" value="ACETYLTRANSFERASE"/>
    <property type="match status" value="1"/>
</dbReference>
<evidence type="ECO:0000256" key="2">
    <source>
        <dbReference type="ARBA" id="ARBA00023315"/>
    </source>
</evidence>
<evidence type="ECO:0000259" key="4">
    <source>
        <dbReference type="PROSITE" id="PS51186"/>
    </source>
</evidence>
<feature type="region of interest" description="Disordered" evidence="3">
    <location>
        <begin position="306"/>
        <end position="391"/>
    </location>
</feature>
<dbReference type="InterPro" id="IPR000182">
    <property type="entry name" value="GNAT_dom"/>
</dbReference>
<dbReference type="InterPro" id="IPR050680">
    <property type="entry name" value="YpeA/RimI_acetyltransf"/>
</dbReference>
<dbReference type="GO" id="GO:0008080">
    <property type="term" value="F:N-acetyltransferase activity"/>
    <property type="evidence" value="ECO:0000318"/>
    <property type="project" value="GO_Central"/>
</dbReference>
<organism evidence="5 6">
    <name type="scientific">Chlamydomonas reinhardtii</name>
    <name type="common">Chlamydomonas smithii</name>
    <dbReference type="NCBI Taxonomy" id="3055"/>
    <lineage>
        <taxon>Eukaryota</taxon>
        <taxon>Viridiplantae</taxon>
        <taxon>Chlorophyta</taxon>
        <taxon>core chlorophytes</taxon>
        <taxon>Chlorophyceae</taxon>
        <taxon>CS clade</taxon>
        <taxon>Chlamydomonadales</taxon>
        <taxon>Chlamydomonadaceae</taxon>
        <taxon>Chlamydomonas</taxon>
    </lineage>
</organism>
<reference evidence="5 6" key="1">
    <citation type="journal article" date="2007" name="Science">
        <title>The Chlamydomonas genome reveals the evolution of key animal and plant functions.</title>
        <authorList>
            <person name="Merchant S.S."/>
            <person name="Prochnik S.E."/>
            <person name="Vallon O."/>
            <person name="Harris E.H."/>
            <person name="Karpowicz S.J."/>
            <person name="Witman G.B."/>
            <person name="Terry A."/>
            <person name="Salamov A."/>
            <person name="Fritz-Laylin L.K."/>
            <person name="Marechal-Drouard L."/>
            <person name="Marshall W.F."/>
            <person name="Qu L.H."/>
            <person name="Nelson D.R."/>
            <person name="Sanderfoot A.A."/>
            <person name="Spalding M.H."/>
            <person name="Kapitonov V.V."/>
            <person name="Ren Q."/>
            <person name="Ferris P."/>
            <person name="Lindquist E."/>
            <person name="Shapiro H."/>
            <person name="Lucas S.M."/>
            <person name="Grimwood J."/>
            <person name="Schmutz J."/>
            <person name="Cardol P."/>
            <person name="Cerutti H."/>
            <person name="Chanfreau G."/>
            <person name="Chen C.L."/>
            <person name="Cognat V."/>
            <person name="Croft M.T."/>
            <person name="Dent R."/>
            <person name="Dutcher S."/>
            <person name="Fernandez E."/>
            <person name="Fukuzawa H."/>
            <person name="Gonzalez-Ballester D."/>
            <person name="Gonzalez-Halphen D."/>
            <person name="Hallmann A."/>
            <person name="Hanikenne M."/>
            <person name="Hippler M."/>
            <person name="Inwood W."/>
            <person name="Jabbari K."/>
            <person name="Kalanon M."/>
            <person name="Kuras R."/>
            <person name="Lefebvre P.A."/>
            <person name="Lemaire S.D."/>
            <person name="Lobanov A.V."/>
            <person name="Lohr M."/>
            <person name="Manuell A."/>
            <person name="Meier I."/>
            <person name="Mets L."/>
            <person name="Mittag M."/>
            <person name="Mittelmeier T."/>
            <person name="Moroney J.V."/>
            <person name="Moseley J."/>
            <person name="Napoli C."/>
            <person name="Nedelcu A.M."/>
            <person name="Niyogi K."/>
            <person name="Novoselov S.V."/>
            <person name="Paulsen I.T."/>
            <person name="Pazour G."/>
            <person name="Purton S."/>
            <person name="Ral J.P."/>
            <person name="Riano-Pachon D.M."/>
            <person name="Riekhof W."/>
            <person name="Rymarquis L."/>
            <person name="Schroda M."/>
            <person name="Stern D."/>
            <person name="Umen J."/>
            <person name="Willows R."/>
            <person name="Wilson N."/>
            <person name="Zimmer S.L."/>
            <person name="Allmer J."/>
            <person name="Balk J."/>
            <person name="Bisova K."/>
            <person name="Chen C.J."/>
            <person name="Elias M."/>
            <person name="Gendler K."/>
            <person name="Hauser C."/>
            <person name="Lamb M.R."/>
            <person name="Ledford H."/>
            <person name="Long J.C."/>
            <person name="Minagawa J."/>
            <person name="Page M.D."/>
            <person name="Pan J."/>
            <person name="Pootakham W."/>
            <person name="Roje S."/>
            <person name="Rose A."/>
            <person name="Stahlberg E."/>
            <person name="Terauchi A.M."/>
            <person name="Yang P."/>
            <person name="Ball S."/>
            <person name="Bowler C."/>
            <person name="Dieckmann C.L."/>
            <person name="Gladyshev V.N."/>
            <person name="Green P."/>
            <person name="Jorgensen R."/>
            <person name="Mayfield S."/>
            <person name="Mueller-Roeber B."/>
            <person name="Rajamani S."/>
            <person name="Sayre R.T."/>
            <person name="Brokstein P."/>
            <person name="Dubchak I."/>
            <person name="Goodstein D."/>
            <person name="Hornick L."/>
            <person name="Huang Y.W."/>
            <person name="Jhaveri J."/>
            <person name="Luo Y."/>
            <person name="Martinez D."/>
            <person name="Ngau W.C."/>
            <person name="Otillar B."/>
            <person name="Poliakov A."/>
            <person name="Porter A."/>
            <person name="Szajkowski L."/>
            <person name="Werner G."/>
            <person name="Zhou K."/>
            <person name="Grigoriev I.V."/>
            <person name="Rokhsar D.S."/>
            <person name="Grossman A.R."/>
        </authorList>
    </citation>
    <scope>NUCLEOTIDE SEQUENCE [LARGE SCALE GENOMIC DNA]</scope>
    <source>
        <strain evidence="6">CC-503</strain>
    </source>
</reference>
<dbReference type="GeneID" id="66053764"/>
<dbReference type="PANTHER" id="PTHR43420:SF12">
    <property type="entry name" value="N-ACETYLTRANSFERASE DOMAIN-CONTAINING PROTEIN"/>
    <property type="match status" value="1"/>
</dbReference>
<evidence type="ECO:0000313" key="5">
    <source>
        <dbReference type="EMBL" id="PNW82521.1"/>
    </source>
</evidence>
<feature type="compositionally biased region" description="Acidic residues" evidence="3">
    <location>
        <begin position="324"/>
        <end position="333"/>
    </location>
</feature>
<feature type="region of interest" description="Disordered" evidence="3">
    <location>
        <begin position="146"/>
        <end position="202"/>
    </location>
</feature>
<dbReference type="CDD" id="cd04301">
    <property type="entry name" value="NAT_SF"/>
    <property type="match status" value="1"/>
</dbReference>
<accession>A0A2K3DPQ4</accession>
<evidence type="ECO:0000313" key="6">
    <source>
        <dbReference type="Proteomes" id="UP000006906"/>
    </source>
</evidence>
<dbReference type="SUPFAM" id="SSF55729">
    <property type="entry name" value="Acyl-CoA N-acyltransferases (Nat)"/>
    <property type="match status" value="1"/>
</dbReference>
<dbReference type="Gramene" id="PNW82521">
    <property type="protein sequence ID" value="PNW82521"/>
    <property type="gene ID" value="CHLRE_06g282250v5"/>
</dbReference>
<protein>
    <recommendedName>
        <fullName evidence="4">N-acetyltransferase domain-containing protein</fullName>
    </recommendedName>
</protein>
<dbReference type="EMBL" id="CM008967">
    <property type="protein sequence ID" value="PNW82521.1"/>
    <property type="molecule type" value="Genomic_DNA"/>
</dbReference>
<dbReference type="Gene3D" id="3.40.630.30">
    <property type="match status" value="1"/>
</dbReference>
<keyword evidence="6" id="KW-1185">Reference proteome</keyword>
<dbReference type="AlphaFoldDB" id="A0A2K3DPQ4"/>
<gene>
    <name evidence="5" type="ORF">CHLRE_06g282250v5</name>
</gene>